<comment type="caution">
    <text evidence="1">The sequence shown here is derived from an EMBL/GenBank/DDBJ whole genome shotgun (WGS) entry which is preliminary data.</text>
</comment>
<protein>
    <submittedName>
        <fullName evidence="1">Uncharacterized protein</fullName>
    </submittedName>
</protein>
<gene>
    <name evidence="1" type="ORF">LCGC14_2501820</name>
</gene>
<dbReference type="InterPro" id="IPR011856">
    <property type="entry name" value="tRNA_endonuc-like_dom_sf"/>
</dbReference>
<dbReference type="EMBL" id="LAZR01039920">
    <property type="protein sequence ID" value="KKL15815.1"/>
    <property type="molecule type" value="Genomic_DNA"/>
</dbReference>
<name>A0A0F9B2F9_9ZZZZ</name>
<dbReference type="AlphaFoldDB" id="A0A0F9B2F9"/>
<proteinExistence type="predicted"/>
<dbReference type="GO" id="GO:0003676">
    <property type="term" value="F:nucleic acid binding"/>
    <property type="evidence" value="ECO:0007669"/>
    <property type="project" value="InterPro"/>
</dbReference>
<accession>A0A0F9B2F9</accession>
<sequence length="133" mass="15009">MFGDNFLGFDYDVHVGEGLEPTPATRPNLQGMWLSLTQKRIDVVGYHGNEIWLIEIKDRPMTASVGQVLSYDVLYAKDYSPATPVILAIIAGIIEPDIETVLRHFKIRFYDLSDDHNFLLSSSNKPLVRSSPE</sequence>
<reference evidence="1" key="1">
    <citation type="journal article" date="2015" name="Nature">
        <title>Complex archaea that bridge the gap between prokaryotes and eukaryotes.</title>
        <authorList>
            <person name="Spang A."/>
            <person name="Saw J.H."/>
            <person name="Jorgensen S.L."/>
            <person name="Zaremba-Niedzwiedzka K."/>
            <person name="Martijn J."/>
            <person name="Lind A.E."/>
            <person name="van Eijk R."/>
            <person name="Schleper C."/>
            <person name="Guy L."/>
            <person name="Ettema T.J."/>
        </authorList>
    </citation>
    <scope>NUCLEOTIDE SEQUENCE</scope>
</reference>
<dbReference type="Gene3D" id="3.40.1350.10">
    <property type="match status" value="1"/>
</dbReference>
<organism evidence="1">
    <name type="scientific">marine sediment metagenome</name>
    <dbReference type="NCBI Taxonomy" id="412755"/>
    <lineage>
        <taxon>unclassified sequences</taxon>
        <taxon>metagenomes</taxon>
        <taxon>ecological metagenomes</taxon>
    </lineage>
</organism>
<evidence type="ECO:0000313" key="1">
    <source>
        <dbReference type="EMBL" id="KKL15815.1"/>
    </source>
</evidence>